<evidence type="ECO:0000256" key="5">
    <source>
        <dbReference type="ARBA" id="ARBA00022630"/>
    </source>
</evidence>
<dbReference type="Proteomes" id="UP000001317">
    <property type="component" value="Chromosome"/>
</dbReference>
<dbReference type="Gene3D" id="3.50.50.60">
    <property type="entry name" value="FAD/NAD(P)-binding domain"/>
    <property type="match status" value="2"/>
</dbReference>
<dbReference type="STRING" id="458817.Shal_3739"/>
<feature type="domain" description="FAD/NAD(P)-binding" evidence="9">
    <location>
        <begin position="20"/>
        <end position="297"/>
    </location>
</feature>
<proteinExistence type="inferred from homology"/>
<keyword evidence="4" id="KW-0963">Cytoplasm</keyword>
<dbReference type="InterPro" id="IPR023753">
    <property type="entry name" value="FAD/NAD-binding_dom"/>
</dbReference>
<evidence type="ECO:0000259" key="10">
    <source>
        <dbReference type="Pfam" id="PF18113"/>
    </source>
</evidence>
<dbReference type="AlphaFoldDB" id="B0TV12"/>
<dbReference type="Gene3D" id="3.30.390.120">
    <property type="match status" value="1"/>
</dbReference>
<feature type="domain" description="Rubredoxin binding" evidence="10">
    <location>
        <begin position="326"/>
        <end position="394"/>
    </location>
</feature>
<dbReference type="PRINTS" id="PR00411">
    <property type="entry name" value="PNDRDTASEI"/>
</dbReference>
<reference evidence="11" key="1">
    <citation type="submission" date="2008-01" db="EMBL/GenBank/DDBJ databases">
        <title>Complete sequence of Shewanella halifaxensis HAW-EB4.</title>
        <authorList>
            <consortium name="US DOE Joint Genome Institute"/>
            <person name="Copeland A."/>
            <person name="Lucas S."/>
            <person name="Lapidus A."/>
            <person name="Glavina del Rio T."/>
            <person name="Dalin E."/>
            <person name="Tice H."/>
            <person name="Bruce D."/>
            <person name="Goodwin L."/>
            <person name="Pitluck S."/>
            <person name="Sims D."/>
            <person name="Brettin T."/>
            <person name="Detter J.C."/>
            <person name="Han C."/>
            <person name="Kuske C.R."/>
            <person name="Schmutz J."/>
            <person name="Larimer F."/>
            <person name="Land M."/>
            <person name="Hauser L."/>
            <person name="Kyrpides N."/>
            <person name="Kim E."/>
            <person name="Zhao J.-S."/>
            <person name="Richardson P."/>
        </authorList>
    </citation>
    <scope>NUCLEOTIDE SEQUENCE [LARGE SCALE GENOMIC DNA]</scope>
    <source>
        <strain evidence="11">HAW-EB4</strain>
    </source>
</reference>
<dbReference type="GO" id="GO:0016491">
    <property type="term" value="F:oxidoreductase activity"/>
    <property type="evidence" value="ECO:0007669"/>
    <property type="project" value="UniProtKB-KW"/>
</dbReference>
<evidence type="ECO:0000313" key="11">
    <source>
        <dbReference type="EMBL" id="ABZ78279.1"/>
    </source>
</evidence>
<sequence>MYFSLLQESNNMLQSIDAPIVIIGSGFAAYQLIRAIRRTDASTPIQVFTADEGHDYNKPDLSHVFSKRQLASDLVRSQGSEIANELNFELYANTYVEAIIPQRHSLIAAGREFPYAKLVLATGARAFVPPMLGNAVDKVVTLNSLQEYQAAESDLALAKRVLVIGGGLIGTELSMDLASAGKKVITVDPCMQLMASLLPEYIATQLGKQMQRQGVYLALNNSVNSLNTAADQATIVATLASAEQLEVDMVISAAGLLPNIQLAQQAGISVGRGVLVNDYMETSAKDIFALGDCAEINGKVLAYLQPALLSANALAKTLLGQPTKLSMPAMLVKVKTPHYPIQLAGQAVDGVYRWQMDIDAQGSSVKAFAHNGDLQGFVVAEQHMNNAFSLLKALPRT</sequence>
<evidence type="ECO:0000256" key="7">
    <source>
        <dbReference type="ARBA" id="ARBA00023002"/>
    </source>
</evidence>
<evidence type="ECO:0000259" key="9">
    <source>
        <dbReference type="Pfam" id="PF07992"/>
    </source>
</evidence>
<dbReference type="SUPFAM" id="SSF51905">
    <property type="entry name" value="FAD/NAD(P)-binding domain"/>
    <property type="match status" value="1"/>
</dbReference>
<dbReference type="PRINTS" id="PR00368">
    <property type="entry name" value="FADPNR"/>
</dbReference>
<comment type="subcellular location">
    <subcellularLocation>
        <location evidence="2">Cytoplasm</location>
    </subcellularLocation>
</comment>
<dbReference type="Pfam" id="PF07992">
    <property type="entry name" value="Pyr_redox_2"/>
    <property type="match status" value="1"/>
</dbReference>
<dbReference type="KEGG" id="shl:Shal_3739"/>
<dbReference type="InterPro" id="IPR036188">
    <property type="entry name" value="FAD/NAD-bd_sf"/>
</dbReference>
<dbReference type="EMBL" id="CP000931">
    <property type="protein sequence ID" value="ABZ78279.1"/>
    <property type="molecule type" value="Genomic_DNA"/>
</dbReference>
<dbReference type="eggNOG" id="COG0446">
    <property type="taxonomic scope" value="Bacteria"/>
</dbReference>
<dbReference type="GO" id="GO:0005737">
    <property type="term" value="C:cytoplasm"/>
    <property type="evidence" value="ECO:0007669"/>
    <property type="project" value="UniProtKB-SubCell"/>
</dbReference>
<keyword evidence="5" id="KW-0285">Flavoprotein</keyword>
<dbReference type="InterPro" id="IPR050260">
    <property type="entry name" value="FAD-bd_OxRdtase"/>
</dbReference>
<evidence type="ECO:0000256" key="1">
    <source>
        <dbReference type="ARBA" id="ARBA00001974"/>
    </source>
</evidence>
<dbReference type="NCBIfam" id="NF003437">
    <property type="entry name" value="PRK04965.1"/>
    <property type="match status" value="1"/>
</dbReference>
<dbReference type="InterPro" id="IPR041364">
    <property type="entry name" value="Rbx-bd"/>
</dbReference>
<organism evidence="11 12">
    <name type="scientific">Shewanella halifaxensis (strain HAW-EB4)</name>
    <dbReference type="NCBI Taxonomy" id="458817"/>
    <lineage>
        <taxon>Bacteria</taxon>
        <taxon>Pseudomonadati</taxon>
        <taxon>Pseudomonadota</taxon>
        <taxon>Gammaproteobacteria</taxon>
        <taxon>Alteromonadales</taxon>
        <taxon>Shewanellaceae</taxon>
        <taxon>Shewanella</taxon>
    </lineage>
</organism>
<protein>
    <submittedName>
        <fullName evidence="11">FAD-dependent pyridine nucleotide-disulphide oxidoreductase</fullName>
    </submittedName>
</protein>
<comment type="similarity">
    <text evidence="3">Belongs to the FAD-dependent oxidoreductase family.</text>
</comment>
<keyword evidence="8" id="KW-0520">NAD</keyword>
<dbReference type="Pfam" id="PF18113">
    <property type="entry name" value="Rbx_binding"/>
    <property type="match status" value="1"/>
</dbReference>
<evidence type="ECO:0000256" key="2">
    <source>
        <dbReference type="ARBA" id="ARBA00004496"/>
    </source>
</evidence>
<dbReference type="PANTHER" id="PTHR43429">
    <property type="entry name" value="PYRIDINE NUCLEOTIDE-DISULFIDE OXIDOREDUCTASE DOMAIN-CONTAINING"/>
    <property type="match status" value="1"/>
</dbReference>
<accession>B0TV12</accession>
<dbReference type="HOGENOM" id="CLU_003291_4_4_6"/>
<evidence type="ECO:0000313" key="12">
    <source>
        <dbReference type="Proteomes" id="UP000001317"/>
    </source>
</evidence>
<evidence type="ECO:0000256" key="3">
    <source>
        <dbReference type="ARBA" id="ARBA00006442"/>
    </source>
</evidence>
<evidence type="ECO:0000256" key="8">
    <source>
        <dbReference type="ARBA" id="ARBA00023027"/>
    </source>
</evidence>
<comment type="cofactor">
    <cofactor evidence="1">
        <name>FAD</name>
        <dbReference type="ChEBI" id="CHEBI:57692"/>
    </cofactor>
</comment>
<dbReference type="PANTHER" id="PTHR43429:SF3">
    <property type="entry name" value="NITRITE REDUCTASE [NAD(P)H]"/>
    <property type="match status" value="1"/>
</dbReference>
<gene>
    <name evidence="11" type="ordered locus">Shal_3739</name>
</gene>
<keyword evidence="12" id="KW-1185">Reference proteome</keyword>
<name>B0TV12_SHEHH</name>
<evidence type="ECO:0000256" key="6">
    <source>
        <dbReference type="ARBA" id="ARBA00022827"/>
    </source>
</evidence>
<evidence type="ECO:0000256" key="4">
    <source>
        <dbReference type="ARBA" id="ARBA00022490"/>
    </source>
</evidence>
<keyword evidence="7" id="KW-0560">Oxidoreductase</keyword>
<keyword evidence="6" id="KW-0274">FAD</keyword>